<keyword evidence="5" id="KW-0808">Transferase</keyword>
<evidence type="ECO:0000256" key="3">
    <source>
        <dbReference type="ARBA" id="ARBA00022630"/>
    </source>
</evidence>
<dbReference type="InterPro" id="IPR023465">
    <property type="entry name" value="Riboflavin_kinase_dom_sf"/>
</dbReference>
<dbReference type="InterPro" id="IPR015865">
    <property type="entry name" value="Riboflavin_kinase_bac/euk"/>
</dbReference>
<comment type="similarity">
    <text evidence="2">Belongs to the RibF family.</text>
</comment>
<keyword evidence="6" id="KW-0548">Nucleotidyltransferase</keyword>
<evidence type="ECO:0000313" key="12">
    <source>
        <dbReference type="EMBL" id="EKC61710.1"/>
    </source>
</evidence>
<accession>K1T5W5</accession>
<dbReference type="GO" id="GO:0003919">
    <property type="term" value="F:FMN adenylyltransferase activity"/>
    <property type="evidence" value="ECO:0007669"/>
    <property type="project" value="InterPro"/>
</dbReference>
<dbReference type="InterPro" id="IPR014729">
    <property type="entry name" value="Rossmann-like_a/b/a_fold"/>
</dbReference>
<dbReference type="InterPro" id="IPR023468">
    <property type="entry name" value="Riboflavin_kinase"/>
</dbReference>
<keyword evidence="4" id="KW-0288">FMN</keyword>
<protein>
    <submittedName>
        <fullName evidence="12">Riboflavin biosynthesis protein RibF</fullName>
    </submittedName>
</protein>
<dbReference type="PROSITE" id="PS51257">
    <property type="entry name" value="PROKAR_LIPOPROTEIN"/>
    <property type="match status" value="1"/>
</dbReference>
<dbReference type="Pfam" id="PF06574">
    <property type="entry name" value="FAD_syn"/>
    <property type="match status" value="1"/>
</dbReference>
<evidence type="ECO:0000256" key="7">
    <source>
        <dbReference type="ARBA" id="ARBA00022741"/>
    </source>
</evidence>
<dbReference type="SUPFAM" id="SSF82114">
    <property type="entry name" value="Riboflavin kinase-like"/>
    <property type="match status" value="1"/>
</dbReference>
<dbReference type="Gene3D" id="3.40.50.620">
    <property type="entry name" value="HUPs"/>
    <property type="match status" value="1"/>
</dbReference>
<gene>
    <name evidence="12" type="ORF">OBE_08341</name>
</gene>
<comment type="caution">
    <text evidence="12">The sequence shown here is derived from an EMBL/GenBank/DDBJ whole genome shotgun (WGS) entry which is preliminary data.</text>
</comment>
<evidence type="ECO:0000256" key="4">
    <source>
        <dbReference type="ARBA" id="ARBA00022643"/>
    </source>
</evidence>
<feature type="domain" description="FAD synthetase" evidence="11">
    <location>
        <begin position="10"/>
        <end position="162"/>
    </location>
</feature>
<evidence type="ECO:0000256" key="5">
    <source>
        <dbReference type="ARBA" id="ARBA00022679"/>
    </source>
</evidence>
<name>K1T5W5_9ZZZZ</name>
<keyword evidence="7" id="KW-0547">Nucleotide-binding</keyword>
<sequence length="233" mass="25684">MKLITDLKQNCLEPASVALGCFDGIHLGHQAVIGCAVADKPNGLTPSVFTFQENPLQVLTGNTVPTLLAPDTRNQIFEEIGVEQVFMPSFREVMNLEAEAFVHTVLKQYCKAEKVYCGFNFHFGKGGKAGSEELKQFGEKYGIEVTVVQAVSLQEGVPISSTQIRHYLQNGQTEMAAKMLGRHFCYQFPVIEGNKMGRTMGFPTINQAMPPNFVKPKRGVYASLVTLENGTVY</sequence>
<proteinExistence type="inferred from homology"/>
<dbReference type="AlphaFoldDB" id="K1T5W5"/>
<evidence type="ECO:0000256" key="9">
    <source>
        <dbReference type="ARBA" id="ARBA00022840"/>
    </source>
</evidence>
<feature type="non-terminal residue" evidence="12">
    <location>
        <position position="233"/>
    </location>
</feature>
<organism evidence="12">
    <name type="scientific">human gut metagenome</name>
    <dbReference type="NCBI Taxonomy" id="408170"/>
    <lineage>
        <taxon>unclassified sequences</taxon>
        <taxon>metagenomes</taxon>
        <taxon>organismal metagenomes</taxon>
    </lineage>
</organism>
<dbReference type="GO" id="GO:0009231">
    <property type="term" value="P:riboflavin biosynthetic process"/>
    <property type="evidence" value="ECO:0007669"/>
    <property type="project" value="InterPro"/>
</dbReference>
<dbReference type="SUPFAM" id="SSF52374">
    <property type="entry name" value="Nucleotidylyl transferase"/>
    <property type="match status" value="1"/>
</dbReference>
<dbReference type="GO" id="GO:0009398">
    <property type="term" value="P:FMN biosynthetic process"/>
    <property type="evidence" value="ECO:0007669"/>
    <property type="project" value="TreeGrafter"/>
</dbReference>
<evidence type="ECO:0000259" key="10">
    <source>
        <dbReference type="Pfam" id="PF01687"/>
    </source>
</evidence>
<keyword evidence="9" id="KW-0067">ATP-binding</keyword>
<dbReference type="PANTHER" id="PTHR22749:SF6">
    <property type="entry name" value="RIBOFLAVIN KINASE"/>
    <property type="match status" value="1"/>
</dbReference>
<dbReference type="UniPathway" id="UPA00277">
    <property type="reaction ID" value="UER00407"/>
</dbReference>
<evidence type="ECO:0000256" key="8">
    <source>
        <dbReference type="ARBA" id="ARBA00022827"/>
    </source>
</evidence>
<dbReference type="GO" id="GO:0008531">
    <property type="term" value="F:riboflavin kinase activity"/>
    <property type="evidence" value="ECO:0007669"/>
    <property type="project" value="InterPro"/>
</dbReference>
<dbReference type="InterPro" id="IPR015864">
    <property type="entry name" value="FAD_synthase"/>
</dbReference>
<comment type="pathway">
    <text evidence="1">Cofactor biosynthesis; FAD biosynthesis; FAD from FMN: step 1/1.</text>
</comment>
<keyword evidence="8" id="KW-0274">FAD</keyword>
<dbReference type="GO" id="GO:0005524">
    <property type="term" value="F:ATP binding"/>
    <property type="evidence" value="ECO:0007669"/>
    <property type="project" value="UniProtKB-KW"/>
</dbReference>
<keyword evidence="3" id="KW-0285">Flavoprotein</keyword>
<dbReference type="GO" id="GO:0006747">
    <property type="term" value="P:FAD biosynthetic process"/>
    <property type="evidence" value="ECO:0007669"/>
    <property type="project" value="UniProtKB-UniPathway"/>
</dbReference>
<dbReference type="CDD" id="cd02064">
    <property type="entry name" value="FAD_synthetase_N"/>
    <property type="match status" value="1"/>
</dbReference>
<evidence type="ECO:0000256" key="6">
    <source>
        <dbReference type="ARBA" id="ARBA00022695"/>
    </source>
</evidence>
<dbReference type="Gene3D" id="2.40.30.30">
    <property type="entry name" value="Riboflavin kinase-like"/>
    <property type="match status" value="1"/>
</dbReference>
<feature type="domain" description="Riboflavin kinase" evidence="10">
    <location>
        <begin position="180"/>
        <end position="231"/>
    </location>
</feature>
<evidence type="ECO:0000259" key="11">
    <source>
        <dbReference type="Pfam" id="PF06574"/>
    </source>
</evidence>
<evidence type="ECO:0000256" key="1">
    <source>
        <dbReference type="ARBA" id="ARBA00004726"/>
    </source>
</evidence>
<dbReference type="PANTHER" id="PTHR22749">
    <property type="entry name" value="RIBOFLAVIN KINASE/FMN ADENYLYLTRANSFERASE"/>
    <property type="match status" value="1"/>
</dbReference>
<dbReference type="EMBL" id="AJWZ01005755">
    <property type="protein sequence ID" value="EKC61710.1"/>
    <property type="molecule type" value="Genomic_DNA"/>
</dbReference>
<evidence type="ECO:0000256" key="2">
    <source>
        <dbReference type="ARBA" id="ARBA00010214"/>
    </source>
</evidence>
<reference evidence="12" key="1">
    <citation type="journal article" date="2013" name="Environ. Microbiol.">
        <title>Microbiota from the distal guts of lean and obese adolescents exhibit partial functional redundancy besides clear differences in community structure.</title>
        <authorList>
            <person name="Ferrer M."/>
            <person name="Ruiz A."/>
            <person name="Lanza F."/>
            <person name="Haange S.B."/>
            <person name="Oberbach A."/>
            <person name="Till H."/>
            <person name="Bargiela R."/>
            <person name="Campoy C."/>
            <person name="Segura M.T."/>
            <person name="Richter M."/>
            <person name="von Bergen M."/>
            <person name="Seifert J."/>
            <person name="Suarez A."/>
        </authorList>
    </citation>
    <scope>NUCLEOTIDE SEQUENCE</scope>
</reference>
<dbReference type="Pfam" id="PF01687">
    <property type="entry name" value="Flavokinase"/>
    <property type="match status" value="1"/>
</dbReference>